<dbReference type="Proteomes" id="UP000230551">
    <property type="component" value="Unassembled WGS sequence"/>
</dbReference>
<dbReference type="Pfam" id="PF14863">
    <property type="entry name" value="Alkyl_sulf_dimr"/>
    <property type="match status" value="1"/>
</dbReference>
<dbReference type="InterPro" id="IPR036527">
    <property type="entry name" value="SCP2_sterol-bd_dom_sf"/>
</dbReference>
<evidence type="ECO:0000256" key="3">
    <source>
        <dbReference type="ARBA" id="ARBA00022833"/>
    </source>
</evidence>
<dbReference type="GO" id="GO:0018909">
    <property type="term" value="P:dodecyl sulfate metabolic process"/>
    <property type="evidence" value="ECO:0007669"/>
    <property type="project" value="InterPro"/>
</dbReference>
<dbReference type="Pfam" id="PF14864">
    <property type="entry name" value="Alkyl_sulf_C"/>
    <property type="match status" value="1"/>
</dbReference>
<dbReference type="InterPro" id="IPR029229">
    <property type="entry name" value="Alkyl_sulf_C"/>
</dbReference>
<dbReference type="Gene3D" id="3.60.15.30">
    <property type="entry name" value="Metallo-beta-lactamase domain"/>
    <property type="match status" value="1"/>
</dbReference>
<dbReference type="EMBL" id="PDCN02000001">
    <property type="protein sequence ID" value="PIB77622.1"/>
    <property type="molecule type" value="Genomic_DNA"/>
</dbReference>
<evidence type="ECO:0000256" key="4">
    <source>
        <dbReference type="ARBA" id="ARBA00033751"/>
    </source>
</evidence>
<comment type="caution">
    <text evidence="7">The sequence shown here is derived from an EMBL/GenBank/DDBJ whole genome shotgun (WGS) entry which is preliminary data.</text>
</comment>
<keyword evidence="2" id="KW-0378">Hydrolase</keyword>
<dbReference type="InterPro" id="IPR006311">
    <property type="entry name" value="TAT_signal"/>
</dbReference>
<dbReference type="SUPFAM" id="SSF56281">
    <property type="entry name" value="Metallo-hydrolase/oxidoreductase"/>
    <property type="match status" value="1"/>
</dbReference>
<dbReference type="FunFam" id="3.60.15.30:FF:000001">
    <property type="entry name" value="Alkyl/aryl-sulfatase BDS1"/>
    <property type="match status" value="1"/>
</dbReference>
<dbReference type="PANTHER" id="PTHR43223:SF1">
    <property type="entry name" value="ALKYL_ARYL-SULFATASE BDS1"/>
    <property type="match status" value="1"/>
</dbReference>
<dbReference type="InterPro" id="IPR044097">
    <property type="entry name" value="Bds1/SdsA1_MBL-fold"/>
</dbReference>
<dbReference type="InterPro" id="IPR001279">
    <property type="entry name" value="Metallo-B-lactamas"/>
</dbReference>
<comment type="similarity">
    <text evidence="4">Belongs to the metallo-beta-lactamase superfamily. Type III sulfatase family.</text>
</comment>
<dbReference type="SUPFAM" id="SSF55718">
    <property type="entry name" value="SCP-like"/>
    <property type="match status" value="1"/>
</dbReference>
<dbReference type="InterPro" id="IPR052195">
    <property type="entry name" value="Bact_Alkyl/Aryl-Sulfatase"/>
</dbReference>
<evidence type="ECO:0000313" key="7">
    <source>
        <dbReference type="EMBL" id="PIB77622.1"/>
    </source>
</evidence>
<sequence length="692" mass="75730">MNTPPAPHAAAASPARFSRRAALSRLGVVGVGAVAAGSLLASCADGGGSGDGGDGALETNTDPKPASEATKAANQKLYDELPFDDRDDFEDASRNLVDRPDTLTITNEDGSVAWDLEEYKTYITADAKAPDTVNPSLWRNAQLCMNYGLFKVTDRIHQVRGYDLSNVTYIEGDTGWIVFDPLLTPATAKAAHALVTKNLGERPIHAVVYSHSHTDHYGGVRGVINQADVDAGKVKVIAPAGFVDHAVSENVIAGNAMSRRAVYMYGALLPRNPQGGVNGGLGMTISNGLPTMVLPTESVSETGHTITIDGVEMVFQMTPGTEAPSEMNTFFPQFKAMWMAENTTNTMHNLLTLRGAQVRDAASWASFLDETIRTYGPNTEVKFQSHHWPMWGNEKVIDYWKRQRDMYKYMHDQSVRMMNEGMIGSEIAEEIAFPPELDTYWPDRGYYGTLRHNSRAVYQRYMGWHDGNPADLNDLPPVDAARKYVDYMGGEANILSKAKSDIDAGEYRWAAMVLKHVVFANPDSVDGKNLLADAFEQMGYQAESGPWRSVYLQGAYELRNGVPDVAVSDTASPDTIEAMPPELMFDYLAVRLNGPRAAGKNLTINVTLDDLKSDYTLTVENAVLHYAPGKADGADASLTLSKETLNQIQLGKLTLQEAIDSKKATLDGNRDAVTEFVGLLDEYPFWFNIVTP</sequence>
<dbReference type="RefSeq" id="WP_090588306.1">
    <property type="nucleotide sequence ID" value="NZ_CP104302.1"/>
</dbReference>
<gene>
    <name evidence="7" type="ORF">CQY22_001375</name>
</gene>
<evidence type="ECO:0000256" key="2">
    <source>
        <dbReference type="ARBA" id="ARBA00022801"/>
    </source>
</evidence>
<keyword evidence="3" id="KW-0862">Zinc</keyword>
<dbReference type="PANTHER" id="PTHR43223">
    <property type="entry name" value="ALKYL/ARYL-SULFATASE"/>
    <property type="match status" value="1"/>
</dbReference>
<dbReference type="GO" id="GO:0046872">
    <property type="term" value="F:metal ion binding"/>
    <property type="evidence" value="ECO:0007669"/>
    <property type="project" value="UniProtKB-KW"/>
</dbReference>
<dbReference type="PROSITE" id="PS51318">
    <property type="entry name" value="TAT"/>
    <property type="match status" value="1"/>
</dbReference>
<evidence type="ECO:0000313" key="8">
    <source>
        <dbReference type="Proteomes" id="UP000230551"/>
    </source>
</evidence>
<dbReference type="Pfam" id="PF00753">
    <property type="entry name" value="Lactamase_B"/>
    <property type="match status" value="1"/>
</dbReference>
<protein>
    <recommendedName>
        <fullName evidence="6">Metallo-beta-lactamase domain-containing protein</fullName>
    </recommendedName>
</protein>
<dbReference type="STRING" id="85968.GCA_900073015_01572"/>
<feature type="compositionally biased region" description="Gly residues" evidence="5">
    <location>
        <begin position="45"/>
        <end position="55"/>
    </location>
</feature>
<dbReference type="InterPro" id="IPR029228">
    <property type="entry name" value="Alkyl_sulf_dimr"/>
</dbReference>
<evidence type="ECO:0000259" key="6">
    <source>
        <dbReference type="SMART" id="SM00849"/>
    </source>
</evidence>
<reference evidence="7 8" key="1">
    <citation type="journal article" date="2017" name="Infect. Genet. Evol.">
        <title>The new phylogeny of the genus Mycobacterium: The old and the news.</title>
        <authorList>
            <person name="Tortoli E."/>
            <person name="Fedrizzi T."/>
            <person name="Meehan C.J."/>
            <person name="Trovato A."/>
            <person name="Grottola A."/>
            <person name="Giacobazzi E."/>
            <person name="Serpini G.F."/>
            <person name="Tagliazucchi S."/>
            <person name="Fabio A."/>
            <person name="Bettua C."/>
            <person name="Bertorelli R."/>
            <person name="Frascaro F."/>
            <person name="De Sanctis V."/>
            <person name="Pecorari M."/>
            <person name="Jousson O."/>
            <person name="Segata N."/>
            <person name="Cirillo D.M."/>
        </authorList>
    </citation>
    <scope>NUCLEOTIDE SEQUENCE [LARGE SCALE GENOMIC DNA]</scope>
    <source>
        <strain evidence="7 8">CIP1034565</strain>
    </source>
</reference>
<accession>A0A2G5PH35</accession>
<dbReference type="GO" id="GO:0018741">
    <property type="term" value="F:linear primary-alkylsulfatase activity"/>
    <property type="evidence" value="ECO:0007669"/>
    <property type="project" value="InterPro"/>
</dbReference>
<name>A0A2G5PH35_9MYCO</name>
<proteinExistence type="inferred from homology"/>
<dbReference type="InterPro" id="IPR038536">
    <property type="entry name" value="Alkyl/aryl-sulf_dimr_sf"/>
</dbReference>
<feature type="domain" description="Metallo-beta-lactamase" evidence="6">
    <location>
        <begin position="164"/>
        <end position="386"/>
    </location>
</feature>
<organism evidence="7 8">
    <name type="scientific">Mycolicibacterium brumae</name>
    <dbReference type="NCBI Taxonomy" id="85968"/>
    <lineage>
        <taxon>Bacteria</taxon>
        <taxon>Bacillati</taxon>
        <taxon>Actinomycetota</taxon>
        <taxon>Actinomycetes</taxon>
        <taxon>Mycobacteriales</taxon>
        <taxon>Mycobacteriaceae</taxon>
        <taxon>Mycolicibacterium</taxon>
    </lineage>
</organism>
<dbReference type="InterPro" id="IPR036866">
    <property type="entry name" value="RibonucZ/Hydroxyglut_hydro"/>
</dbReference>
<dbReference type="CDD" id="cd07710">
    <property type="entry name" value="arylsulfatase_Sdsa1-like_MBL-fold"/>
    <property type="match status" value="1"/>
</dbReference>
<feature type="region of interest" description="Disordered" evidence="5">
    <location>
        <begin position="45"/>
        <end position="71"/>
    </location>
</feature>
<dbReference type="Gene3D" id="1.25.40.880">
    <property type="entry name" value="Alkyl sulfatase, dimerisation domain"/>
    <property type="match status" value="1"/>
</dbReference>
<dbReference type="SMART" id="SM00849">
    <property type="entry name" value="Lactamase_B"/>
    <property type="match status" value="1"/>
</dbReference>
<keyword evidence="1" id="KW-0479">Metal-binding</keyword>
<dbReference type="OrthoDB" id="5240502at2"/>
<dbReference type="GO" id="GO:0046983">
    <property type="term" value="F:protein dimerization activity"/>
    <property type="evidence" value="ECO:0007669"/>
    <property type="project" value="InterPro"/>
</dbReference>
<evidence type="ECO:0000256" key="1">
    <source>
        <dbReference type="ARBA" id="ARBA00022723"/>
    </source>
</evidence>
<dbReference type="Gene3D" id="3.30.1050.10">
    <property type="entry name" value="SCP2 sterol-binding domain"/>
    <property type="match status" value="1"/>
</dbReference>
<keyword evidence="8" id="KW-1185">Reference proteome</keyword>
<dbReference type="AlphaFoldDB" id="A0A2G5PH35"/>
<evidence type="ECO:0000256" key="5">
    <source>
        <dbReference type="SAM" id="MobiDB-lite"/>
    </source>
</evidence>